<evidence type="ECO:0000313" key="17">
    <source>
        <dbReference type="Proteomes" id="UP000694569"/>
    </source>
</evidence>
<keyword evidence="6" id="KW-0297">G-protein coupled receptor</keyword>
<sequence>MSHAELYPCTKSRFIMSSHSVVPSCILFGAGLLGNLIALFILWQHKLHGKSRKTSVFYILVTGLTVTNLTGKCLVSPMVLAAYSKNQTLVEMVDNRQLCHFFGFLMTFFGLAPMLILLAMALDCWLALEYPFFYCSHVTKKVGLLVPLLVNVFSTGFCCMPFLGFGRYEQYCPGTWCFIQMTSEGSNASAFAFSMLYGTVTGLLVLAIITCNAAIMKRLYRMYQSQNQRWSVDKSKQDEVKQAGMEELDHLILLAVMSILFAVCSLPLTVRVYIGAFTDEKNEYADLIVLRFLSVNSIVDPWIFIICRTSKFHRHLHGLCSRIHVKRSGHLPLRLNSLQNSGGDNTGQSEQREGLDGAHVYQC</sequence>
<dbReference type="Gene3D" id="1.20.1070.10">
    <property type="entry name" value="Rhodopsin 7-helix transmembrane proteins"/>
    <property type="match status" value="1"/>
</dbReference>
<dbReference type="Ensembl" id="ENSLLET00000016037.1">
    <property type="protein sequence ID" value="ENSLLEP00000015451.1"/>
    <property type="gene ID" value="ENSLLEG00000009831.1"/>
</dbReference>
<feature type="transmembrane region" description="Helical" evidence="14">
    <location>
        <begin position="20"/>
        <end position="43"/>
    </location>
</feature>
<evidence type="ECO:0000256" key="9">
    <source>
        <dbReference type="ARBA" id="ARBA00023170"/>
    </source>
</evidence>
<feature type="transmembrane region" description="Helical" evidence="14">
    <location>
        <begin position="191"/>
        <end position="215"/>
    </location>
</feature>
<evidence type="ECO:0000256" key="3">
    <source>
        <dbReference type="ARBA" id="ARBA00022475"/>
    </source>
</evidence>
<evidence type="ECO:0000256" key="12">
    <source>
        <dbReference type="ARBA" id="ARBA00029815"/>
    </source>
</evidence>
<dbReference type="GO" id="GO:0004956">
    <property type="term" value="F:prostaglandin D receptor activity"/>
    <property type="evidence" value="ECO:0007669"/>
    <property type="project" value="TreeGrafter"/>
</dbReference>
<dbReference type="Proteomes" id="UP000694569">
    <property type="component" value="Unplaced"/>
</dbReference>
<evidence type="ECO:0000256" key="6">
    <source>
        <dbReference type="ARBA" id="ARBA00023040"/>
    </source>
</evidence>
<feature type="domain" description="G-protein coupled receptors family 1 profile" evidence="15">
    <location>
        <begin position="34"/>
        <end position="304"/>
    </location>
</feature>
<evidence type="ECO:0000256" key="8">
    <source>
        <dbReference type="ARBA" id="ARBA00023157"/>
    </source>
</evidence>
<organism evidence="16 17">
    <name type="scientific">Leptobrachium leishanense</name>
    <name type="common">Leishan spiny toad</name>
    <dbReference type="NCBI Taxonomy" id="445787"/>
    <lineage>
        <taxon>Eukaryota</taxon>
        <taxon>Metazoa</taxon>
        <taxon>Chordata</taxon>
        <taxon>Craniata</taxon>
        <taxon>Vertebrata</taxon>
        <taxon>Euteleostomi</taxon>
        <taxon>Amphibia</taxon>
        <taxon>Batrachia</taxon>
        <taxon>Anura</taxon>
        <taxon>Pelobatoidea</taxon>
        <taxon>Megophryidae</taxon>
        <taxon>Leptobrachium</taxon>
    </lineage>
</organism>
<dbReference type="PRINTS" id="PR01788">
    <property type="entry name" value="PROSTANOIDR"/>
</dbReference>
<dbReference type="GO" id="GO:0004960">
    <property type="term" value="F:thromboxane receptor activity"/>
    <property type="evidence" value="ECO:0007669"/>
    <property type="project" value="InterPro"/>
</dbReference>
<dbReference type="OrthoDB" id="5959154at2759"/>
<dbReference type="GO" id="GO:0006954">
    <property type="term" value="P:inflammatory response"/>
    <property type="evidence" value="ECO:0007669"/>
    <property type="project" value="TreeGrafter"/>
</dbReference>
<evidence type="ECO:0000256" key="4">
    <source>
        <dbReference type="ARBA" id="ARBA00022692"/>
    </source>
</evidence>
<accession>A0A8C5PDQ3</accession>
<dbReference type="InterPro" id="IPR017452">
    <property type="entry name" value="GPCR_Rhodpsn_7TM"/>
</dbReference>
<dbReference type="InterPro" id="IPR001105">
    <property type="entry name" value="Thbox_rcpt"/>
</dbReference>
<evidence type="ECO:0000256" key="7">
    <source>
        <dbReference type="ARBA" id="ARBA00023136"/>
    </source>
</evidence>
<dbReference type="PROSITE" id="PS50262">
    <property type="entry name" value="G_PROTEIN_RECEP_F1_2"/>
    <property type="match status" value="1"/>
</dbReference>
<keyword evidence="8" id="KW-1015">Disulfide bond</keyword>
<evidence type="ECO:0000256" key="10">
    <source>
        <dbReference type="ARBA" id="ARBA00023180"/>
    </source>
</evidence>
<keyword evidence="17" id="KW-1185">Reference proteome</keyword>
<keyword evidence="9" id="KW-0675">Receptor</keyword>
<gene>
    <name evidence="16" type="primary">PTGDR</name>
</gene>
<proteinExistence type="predicted"/>
<dbReference type="InterPro" id="IPR008365">
    <property type="entry name" value="Prostanoid_rcpt"/>
</dbReference>
<dbReference type="PRINTS" id="PR00429">
    <property type="entry name" value="THROMBOXANER"/>
</dbReference>
<evidence type="ECO:0000256" key="1">
    <source>
        <dbReference type="ARBA" id="ARBA00004651"/>
    </source>
</evidence>
<feature type="transmembrane region" description="Helical" evidence="14">
    <location>
        <begin position="101"/>
        <end position="122"/>
    </location>
</feature>
<keyword evidence="10" id="KW-0325">Glycoprotein</keyword>
<evidence type="ECO:0000256" key="14">
    <source>
        <dbReference type="SAM" id="Phobius"/>
    </source>
</evidence>
<evidence type="ECO:0000259" key="15">
    <source>
        <dbReference type="PROSITE" id="PS50262"/>
    </source>
</evidence>
<keyword evidence="4 14" id="KW-0812">Transmembrane</keyword>
<keyword evidence="7 14" id="KW-0472">Membrane</keyword>
<reference evidence="16" key="2">
    <citation type="submission" date="2025-09" db="UniProtKB">
        <authorList>
            <consortium name="Ensembl"/>
        </authorList>
    </citation>
    <scope>IDENTIFICATION</scope>
</reference>
<dbReference type="PANTHER" id="PTHR11866">
    <property type="entry name" value="G-PROTEIN COUPLED RECEPTOR FAMILY 1 MEMBER"/>
    <property type="match status" value="1"/>
</dbReference>
<evidence type="ECO:0000313" key="16">
    <source>
        <dbReference type="Ensembl" id="ENSLLEP00000015451.1"/>
    </source>
</evidence>
<evidence type="ECO:0000256" key="5">
    <source>
        <dbReference type="ARBA" id="ARBA00022989"/>
    </source>
</evidence>
<comment type="subcellular location">
    <subcellularLocation>
        <location evidence="1">Cell membrane</location>
        <topology evidence="1">Multi-pass membrane protein</topology>
    </subcellularLocation>
</comment>
<feature type="transmembrane region" description="Helical" evidence="14">
    <location>
        <begin position="142"/>
        <end position="163"/>
    </location>
</feature>
<evidence type="ECO:0000256" key="11">
    <source>
        <dbReference type="ARBA" id="ARBA00023224"/>
    </source>
</evidence>
<keyword evidence="3" id="KW-1003">Cell membrane</keyword>
<dbReference type="AlphaFoldDB" id="A0A8C5PDQ3"/>
<keyword evidence="11" id="KW-0807">Transducer</keyword>
<feature type="transmembrane region" description="Helical" evidence="14">
    <location>
        <begin position="251"/>
        <end position="276"/>
    </location>
</feature>
<dbReference type="Pfam" id="PF00001">
    <property type="entry name" value="7tm_1"/>
    <property type="match status" value="1"/>
</dbReference>
<dbReference type="PANTHER" id="PTHR11866:SF14">
    <property type="entry name" value="PROSTAGLANDIN D2 RECEPTOR"/>
    <property type="match status" value="1"/>
</dbReference>
<dbReference type="SUPFAM" id="SSF81321">
    <property type="entry name" value="Family A G protein-coupled receptor-like"/>
    <property type="match status" value="1"/>
</dbReference>
<dbReference type="FunFam" id="1.20.1070.10:FF:000175">
    <property type="entry name" value="Prostaglandin D2 receptor"/>
    <property type="match status" value="1"/>
</dbReference>
<feature type="transmembrane region" description="Helical" evidence="14">
    <location>
        <begin position="55"/>
        <end position="81"/>
    </location>
</feature>
<dbReference type="GO" id="GO:0005886">
    <property type="term" value="C:plasma membrane"/>
    <property type="evidence" value="ECO:0007669"/>
    <property type="project" value="UniProtKB-SubCell"/>
</dbReference>
<dbReference type="GeneTree" id="ENSGT01050000244902"/>
<keyword evidence="5 14" id="KW-1133">Transmembrane helix</keyword>
<dbReference type="InterPro" id="IPR000276">
    <property type="entry name" value="GPCR_Rhodpsn"/>
</dbReference>
<dbReference type="GO" id="GO:0007204">
    <property type="term" value="P:positive regulation of cytosolic calcium ion concentration"/>
    <property type="evidence" value="ECO:0007669"/>
    <property type="project" value="TreeGrafter"/>
</dbReference>
<protein>
    <recommendedName>
        <fullName evidence="2">Thromboxane A2 receptor</fullName>
    </recommendedName>
    <alternativeName>
        <fullName evidence="12">Prostanoid TP receptor</fullName>
    </alternativeName>
</protein>
<evidence type="ECO:0000256" key="13">
    <source>
        <dbReference type="SAM" id="MobiDB-lite"/>
    </source>
</evidence>
<feature type="transmembrane region" description="Helical" evidence="14">
    <location>
        <begin position="288"/>
        <end position="307"/>
    </location>
</feature>
<evidence type="ECO:0000256" key="2">
    <source>
        <dbReference type="ARBA" id="ARBA00017628"/>
    </source>
</evidence>
<feature type="compositionally biased region" description="Polar residues" evidence="13">
    <location>
        <begin position="339"/>
        <end position="349"/>
    </location>
</feature>
<feature type="region of interest" description="Disordered" evidence="13">
    <location>
        <begin position="339"/>
        <end position="363"/>
    </location>
</feature>
<reference evidence="16" key="1">
    <citation type="submission" date="2025-08" db="UniProtKB">
        <authorList>
            <consortium name="Ensembl"/>
        </authorList>
    </citation>
    <scope>IDENTIFICATION</scope>
</reference>
<name>A0A8C5PDQ3_9ANUR</name>